<organism evidence="8 9">
    <name type="scientific">Rhizocola hellebori</name>
    <dbReference type="NCBI Taxonomy" id="1392758"/>
    <lineage>
        <taxon>Bacteria</taxon>
        <taxon>Bacillati</taxon>
        <taxon>Actinomycetota</taxon>
        <taxon>Actinomycetes</taxon>
        <taxon>Micromonosporales</taxon>
        <taxon>Micromonosporaceae</taxon>
        <taxon>Rhizocola</taxon>
    </lineage>
</organism>
<feature type="domain" description="Response regulatory" evidence="7">
    <location>
        <begin position="4"/>
        <end position="120"/>
    </location>
</feature>
<evidence type="ECO:0000313" key="8">
    <source>
        <dbReference type="EMBL" id="GIH07983.1"/>
    </source>
</evidence>
<dbReference type="RefSeq" id="WP_203911756.1">
    <property type="nucleotide sequence ID" value="NZ_BONY01000043.1"/>
</dbReference>
<dbReference type="SUPFAM" id="SSF46894">
    <property type="entry name" value="C-terminal effector domain of the bipartite response regulators"/>
    <property type="match status" value="1"/>
</dbReference>
<dbReference type="InterPro" id="IPR001789">
    <property type="entry name" value="Sig_transdc_resp-reg_receiver"/>
</dbReference>
<protein>
    <submittedName>
        <fullName evidence="8">DNA-binding response regulator</fullName>
    </submittedName>
</protein>
<keyword evidence="4" id="KW-0804">Transcription</keyword>
<dbReference type="InterPro" id="IPR011006">
    <property type="entry name" value="CheY-like_superfamily"/>
</dbReference>
<dbReference type="InterPro" id="IPR000792">
    <property type="entry name" value="Tscrpt_reg_LuxR_C"/>
</dbReference>
<accession>A0A8J3QBU3</accession>
<feature type="domain" description="HTH luxR-type" evidence="6">
    <location>
        <begin position="148"/>
        <end position="213"/>
    </location>
</feature>
<dbReference type="PANTHER" id="PTHR43214">
    <property type="entry name" value="TWO-COMPONENT RESPONSE REGULATOR"/>
    <property type="match status" value="1"/>
</dbReference>
<dbReference type="InterPro" id="IPR058245">
    <property type="entry name" value="NreC/VraR/RcsB-like_REC"/>
</dbReference>
<dbReference type="InterPro" id="IPR039420">
    <property type="entry name" value="WalR-like"/>
</dbReference>
<dbReference type="PANTHER" id="PTHR43214:SF24">
    <property type="entry name" value="TRANSCRIPTIONAL REGULATORY PROTEIN NARL-RELATED"/>
    <property type="match status" value="1"/>
</dbReference>
<keyword evidence="2" id="KW-0805">Transcription regulation</keyword>
<dbReference type="Pfam" id="PF00072">
    <property type="entry name" value="Response_reg"/>
    <property type="match status" value="1"/>
</dbReference>
<evidence type="ECO:0000256" key="5">
    <source>
        <dbReference type="PROSITE-ProRule" id="PRU00169"/>
    </source>
</evidence>
<dbReference type="GO" id="GO:0000160">
    <property type="term" value="P:phosphorelay signal transduction system"/>
    <property type="evidence" value="ECO:0007669"/>
    <property type="project" value="InterPro"/>
</dbReference>
<dbReference type="CDD" id="cd06170">
    <property type="entry name" value="LuxR_C_like"/>
    <property type="match status" value="1"/>
</dbReference>
<dbReference type="EMBL" id="BONY01000043">
    <property type="protein sequence ID" value="GIH07983.1"/>
    <property type="molecule type" value="Genomic_DNA"/>
</dbReference>
<evidence type="ECO:0000256" key="4">
    <source>
        <dbReference type="ARBA" id="ARBA00023163"/>
    </source>
</evidence>
<dbReference type="InterPro" id="IPR016032">
    <property type="entry name" value="Sig_transdc_resp-reg_C-effctor"/>
</dbReference>
<dbReference type="CDD" id="cd17535">
    <property type="entry name" value="REC_NarL-like"/>
    <property type="match status" value="1"/>
</dbReference>
<comment type="caution">
    <text evidence="8">The sequence shown here is derived from an EMBL/GenBank/DDBJ whole genome shotgun (WGS) entry which is preliminary data.</text>
</comment>
<evidence type="ECO:0000256" key="1">
    <source>
        <dbReference type="ARBA" id="ARBA00022553"/>
    </source>
</evidence>
<dbReference type="SUPFAM" id="SSF52172">
    <property type="entry name" value="CheY-like"/>
    <property type="match status" value="1"/>
</dbReference>
<keyword evidence="9" id="KW-1185">Reference proteome</keyword>
<keyword evidence="3 8" id="KW-0238">DNA-binding</keyword>
<dbReference type="PRINTS" id="PR00038">
    <property type="entry name" value="HTHLUXR"/>
</dbReference>
<keyword evidence="1 5" id="KW-0597">Phosphoprotein</keyword>
<dbReference type="GO" id="GO:0006355">
    <property type="term" value="P:regulation of DNA-templated transcription"/>
    <property type="evidence" value="ECO:0007669"/>
    <property type="project" value="InterPro"/>
</dbReference>
<evidence type="ECO:0000313" key="9">
    <source>
        <dbReference type="Proteomes" id="UP000612899"/>
    </source>
</evidence>
<dbReference type="Pfam" id="PF00196">
    <property type="entry name" value="GerE"/>
    <property type="match status" value="1"/>
</dbReference>
<evidence type="ECO:0000256" key="3">
    <source>
        <dbReference type="ARBA" id="ARBA00023125"/>
    </source>
</evidence>
<dbReference type="PROSITE" id="PS00622">
    <property type="entry name" value="HTH_LUXR_1"/>
    <property type="match status" value="1"/>
</dbReference>
<gene>
    <name evidence="8" type="ORF">Rhe02_60500</name>
</gene>
<sequence length="226" mass="24376">MTIRVLIADDHAVVRTGFSTMLRTQPDLEVVAVAADGVEAVAWCGRERVDVVLMDIRMPSLNGIEATRQLTAQPSPPKVIMLTTFDVDEYVYDALIAGASGFLLKDVTAEDLIAAVRVVAAGDALLAPSITRRLIADVVRQRPRAVRAQETLTPLTPRETEIMLLVAGGLSNAEIAGRLTISEETVKTHVGRILVKLGLRDRTQAVIYAYETGIVVPGPRRLPGSS</sequence>
<dbReference type="PROSITE" id="PS50043">
    <property type="entry name" value="HTH_LUXR_2"/>
    <property type="match status" value="1"/>
</dbReference>
<feature type="modified residue" description="4-aspartylphosphate" evidence="5">
    <location>
        <position position="55"/>
    </location>
</feature>
<evidence type="ECO:0000259" key="6">
    <source>
        <dbReference type="PROSITE" id="PS50043"/>
    </source>
</evidence>
<dbReference type="AlphaFoldDB" id="A0A8J3QBU3"/>
<name>A0A8J3QBU3_9ACTN</name>
<dbReference type="Proteomes" id="UP000612899">
    <property type="component" value="Unassembled WGS sequence"/>
</dbReference>
<dbReference type="GO" id="GO:0003677">
    <property type="term" value="F:DNA binding"/>
    <property type="evidence" value="ECO:0007669"/>
    <property type="project" value="UniProtKB-KW"/>
</dbReference>
<dbReference type="SMART" id="SM00448">
    <property type="entry name" value="REC"/>
    <property type="match status" value="1"/>
</dbReference>
<proteinExistence type="predicted"/>
<evidence type="ECO:0000259" key="7">
    <source>
        <dbReference type="PROSITE" id="PS50110"/>
    </source>
</evidence>
<evidence type="ECO:0000256" key="2">
    <source>
        <dbReference type="ARBA" id="ARBA00023015"/>
    </source>
</evidence>
<dbReference type="SMART" id="SM00421">
    <property type="entry name" value="HTH_LUXR"/>
    <property type="match status" value="1"/>
</dbReference>
<reference evidence="8" key="1">
    <citation type="submission" date="2021-01" db="EMBL/GenBank/DDBJ databases">
        <title>Whole genome shotgun sequence of Rhizocola hellebori NBRC 109834.</title>
        <authorList>
            <person name="Komaki H."/>
            <person name="Tamura T."/>
        </authorList>
    </citation>
    <scope>NUCLEOTIDE SEQUENCE</scope>
    <source>
        <strain evidence="8">NBRC 109834</strain>
    </source>
</reference>
<dbReference type="PROSITE" id="PS50110">
    <property type="entry name" value="RESPONSE_REGULATORY"/>
    <property type="match status" value="1"/>
</dbReference>
<dbReference type="Gene3D" id="3.40.50.2300">
    <property type="match status" value="1"/>
</dbReference>